<reference evidence="7" key="3">
    <citation type="submission" date="2025-09" db="UniProtKB">
        <authorList>
            <consortium name="Ensembl"/>
        </authorList>
    </citation>
    <scope>IDENTIFICATION</scope>
</reference>
<dbReference type="GO" id="GO:0005576">
    <property type="term" value="C:extracellular region"/>
    <property type="evidence" value="ECO:0007669"/>
    <property type="project" value="UniProtKB-SubCell"/>
</dbReference>
<protein>
    <recommendedName>
        <fullName evidence="6">Fibrillar collagen NC1 domain-containing protein</fullName>
    </recommendedName>
</protein>
<dbReference type="GO" id="GO:0005201">
    <property type="term" value="F:extracellular matrix structural constituent"/>
    <property type="evidence" value="ECO:0007669"/>
    <property type="project" value="InterPro"/>
</dbReference>
<proteinExistence type="predicted"/>
<dbReference type="Gene3D" id="2.60.120.1000">
    <property type="match status" value="1"/>
</dbReference>
<comment type="subcellular location">
    <subcellularLocation>
        <location evidence="1">Secreted</location>
    </subcellularLocation>
</comment>
<evidence type="ECO:0000256" key="3">
    <source>
        <dbReference type="ARBA" id="ARBA00022530"/>
    </source>
</evidence>
<evidence type="ECO:0000256" key="4">
    <source>
        <dbReference type="ARBA" id="ARBA00023119"/>
    </source>
</evidence>
<organism evidence="7 8">
    <name type="scientific">Amphiprion ocellaris</name>
    <name type="common">Clown anemonefish</name>
    <dbReference type="NCBI Taxonomy" id="80972"/>
    <lineage>
        <taxon>Eukaryota</taxon>
        <taxon>Metazoa</taxon>
        <taxon>Chordata</taxon>
        <taxon>Craniata</taxon>
        <taxon>Vertebrata</taxon>
        <taxon>Euteleostomi</taxon>
        <taxon>Actinopterygii</taxon>
        <taxon>Neopterygii</taxon>
        <taxon>Teleostei</taxon>
        <taxon>Neoteleostei</taxon>
        <taxon>Acanthomorphata</taxon>
        <taxon>Ovalentaria</taxon>
        <taxon>Pomacentridae</taxon>
        <taxon>Amphiprion</taxon>
    </lineage>
</organism>
<evidence type="ECO:0000256" key="1">
    <source>
        <dbReference type="ARBA" id="ARBA00004613"/>
    </source>
</evidence>
<evidence type="ECO:0000256" key="5">
    <source>
        <dbReference type="SAM" id="MobiDB-lite"/>
    </source>
</evidence>
<dbReference type="OMA" id="SVAWHDG"/>
<reference evidence="7" key="2">
    <citation type="submission" date="2025-08" db="UniProtKB">
        <authorList>
            <consortium name="Ensembl"/>
        </authorList>
    </citation>
    <scope>IDENTIFICATION</scope>
</reference>
<sequence>NPPYCDLDSIHIEKLGEDGEAGDPGSVGEPGIAGGKGDVGEKGDSGPPGAAGPPGPRGTPGEDGPKGNLGPIGFPGDSGPPGEAGVNATRFYFHLFCFLQGPPGASGEPGPAGPPGRRGHVGAAGKEGKQGTKGAKGATGTLGPVGKTGPVGPQGQPGRSGPEGLRGIPGPAGEQGLNGPPGQTGPPGPIGPPGLPGLKGDPGTKGDKGHGGLIGLIGPPGEHGEKGDRGLPGNQGIQGPKGDQGVAGSSGPTGPPGPPGLSVSDIALTAVCFSVLLSRIGDQPLEDAEGMEEVFATLSSMKNEVELMRRPLGTFESPARTCKELMMVQPDYKDGDYWIDPNQGCHRDSIKVYCNFTAEGETCLYPDKRIEMVKLAAWNKEKPGSWYSRYRKGKQFSYNDRDGNPVHVVQLTFLKLLSATAKQSFTYTCQNSAGWFDSTSRSYQHALRFRGSNDEELTQTKSPFISAVHDGCQSRKGQERTVLEIDSPSAELLPIIDVAPADFGSSNQKFGFQVGHVCFNG</sequence>
<keyword evidence="8" id="KW-1185">Reference proteome</keyword>
<dbReference type="STRING" id="80972.ENSAOCP00000021056"/>
<dbReference type="FunFam" id="2.60.120.1000:FF:000002">
    <property type="entry name" value="Collagen XI alpha 1 chain"/>
    <property type="match status" value="1"/>
</dbReference>
<dbReference type="Pfam" id="PF01391">
    <property type="entry name" value="Collagen"/>
    <property type="match status" value="2"/>
</dbReference>
<dbReference type="GeneTree" id="ENSGT00940000154535"/>
<keyword evidence="4" id="KW-0176">Collagen</keyword>
<dbReference type="Proteomes" id="UP001501940">
    <property type="component" value="Chromosome 19"/>
</dbReference>
<feature type="compositionally biased region" description="Pro residues" evidence="5">
    <location>
        <begin position="183"/>
        <end position="195"/>
    </location>
</feature>
<evidence type="ECO:0000256" key="2">
    <source>
        <dbReference type="ARBA" id="ARBA00022525"/>
    </source>
</evidence>
<dbReference type="PANTHER" id="PTHR24637">
    <property type="entry name" value="COLLAGEN"/>
    <property type="match status" value="1"/>
</dbReference>
<feature type="region of interest" description="Disordered" evidence="5">
    <location>
        <begin position="1"/>
        <end position="85"/>
    </location>
</feature>
<feature type="compositionally biased region" description="Low complexity" evidence="5">
    <location>
        <begin position="132"/>
        <end position="142"/>
    </location>
</feature>
<accession>A0A3Q1CP67</accession>
<keyword evidence="2" id="KW-0964">Secreted</keyword>
<dbReference type="PANTHER" id="PTHR24637:SF421">
    <property type="entry name" value="CUTICLE COLLAGEN DPY-2"/>
    <property type="match status" value="1"/>
</dbReference>
<evidence type="ECO:0000313" key="7">
    <source>
        <dbReference type="Ensembl" id="ENSAOCP00000021056.2"/>
    </source>
</evidence>
<reference evidence="7 8" key="1">
    <citation type="submission" date="2022-01" db="EMBL/GenBank/DDBJ databases">
        <title>A chromosome-scale genome assembly of the false clownfish, Amphiprion ocellaris.</title>
        <authorList>
            <person name="Ryu T."/>
        </authorList>
    </citation>
    <scope>NUCLEOTIDE SEQUENCE [LARGE SCALE GENOMIC DNA]</scope>
</reference>
<keyword evidence="3" id="KW-0272">Extracellular matrix</keyword>
<dbReference type="SMART" id="SM00038">
    <property type="entry name" value="COLFI"/>
    <property type="match status" value="1"/>
</dbReference>
<dbReference type="GO" id="GO:0005581">
    <property type="term" value="C:collagen trimer"/>
    <property type="evidence" value="ECO:0007669"/>
    <property type="project" value="UniProtKB-KW"/>
</dbReference>
<dbReference type="AlphaFoldDB" id="A0A3Q1CP67"/>
<evidence type="ECO:0000259" key="6">
    <source>
        <dbReference type="PROSITE" id="PS51461"/>
    </source>
</evidence>
<feature type="region of interest" description="Disordered" evidence="5">
    <location>
        <begin position="104"/>
        <end position="262"/>
    </location>
</feature>
<dbReference type="Pfam" id="PF01410">
    <property type="entry name" value="COLFI"/>
    <property type="match status" value="1"/>
</dbReference>
<feature type="compositionally biased region" description="Basic and acidic residues" evidence="5">
    <location>
        <begin position="8"/>
        <end position="17"/>
    </location>
</feature>
<feature type="domain" description="Fibrillar collagen NC1" evidence="6">
    <location>
        <begin position="292"/>
        <end position="520"/>
    </location>
</feature>
<dbReference type="InterPro" id="IPR000885">
    <property type="entry name" value="Fib_collagen_C"/>
</dbReference>
<name>A0A3Q1CP67_AMPOC</name>
<dbReference type="InterPro" id="IPR008160">
    <property type="entry name" value="Collagen"/>
</dbReference>
<dbReference type="PROSITE" id="PS51461">
    <property type="entry name" value="NC1_FIB"/>
    <property type="match status" value="1"/>
</dbReference>
<dbReference type="Ensembl" id="ENSAOCT00000011495.2">
    <property type="protein sequence ID" value="ENSAOCP00000021056.2"/>
    <property type="gene ID" value="ENSAOCG00000028838.1"/>
</dbReference>
<evidence type="ECO:0000313" key="8">
    <source>
        <dbReference type="Proteomes" id="UP001501940"/>
    </source>
</evidence>